<keyword evidence="6" id="KW-0812">Transmembrane</keyword>
<dbReference type="InterPro" id="IPR015631">
    <property type="entry name" value="CD2/SLAM_rcpt"/>
</dbReference>
<gene>
    <name evidence="9" type="ORF">MRATA1EN1_LOCUS235</name>
</gene>
<feature type="domain" description="Ig-like" evidence="8">
    <location>
        <begin position="157"/>
        <end position="241"/>
    </location>
</feature>
<dbReference type="InterPro" id="IPR013783">
    <property type="entry name" value="Ig-like_fold"/>
</dbReference>
<keyword evidence="3 6" id="KW-0472">Membrane</keyword>
<dbReference type="Proteomes" id="UP001176941">
    <property type="component" value="Chromosome 1"/>
</dbReference>
<keyword evidence="2 7" id="KW-0732">Signal</keyword>
<feature type="signal peptide" evidence="7">
    <location>
        <begin position="1"/>
        <end position="28"/>
    </location>
</feature>
<evidence type="ECO:0000256" key="3">
    <source>
        <dbReference type="ARBA" id="ARBA00023136"/>
    </source>
</evidence>
<dbReference type="Gene3D" id="2.60.40.10">
    <property type="entry name" value="Immunoglobulins"/>
    <property type="match status" value="2"/>
</dbReference>
<name>A0ABN8XQJ4_RANTA</name>
<dbReference type="PANTHER" id="PTHR12080:SF110">
    <property type="entry name" value="IG-LIKE DOMAIN-CONTAINING PROTEIN"/>
    <property type="match status" value="1"/>
</dbReference>
<evidence type="ECO:0000313" key="9">
    <source>
        <dbReference type="EMBL" id="CAI9151273.1"/>
    </source>
</evidence>
<dbReference type="InterPro" id="IPR007110">
    <property type="entry name" value="Ig-like_dom"/>
</dbReference>
<dbReference type="SUPFAM" id="SSF48726">
    <property type="entry name" value="Immunoglobulin"/>
    <property type="match status" value="2"/>
</dbReference>
<keyword evidence="6" id="KW-1133">Transmembrane helix</keyword>
<organism evidence="9 10">
    <name type="scientific">Rangifer tarandus platyrhynchus</name>
    <name type="common">Svalbard reindeer</name>
    <dbReference type="NCBI Taxonomy" id="3082113"/>
    <lineage>
        <taxon>Eukaryota</taxon>
        <taxon>Metazoa</taxon>
        <taxon>Chordata</taxon>
        <taxon>Craniata</taxon>
        <taxon>Vertebrata</taxon>
        <taxon>Euteleostomi</taxon>
        <taxon>Mammalia</taxon>
        <taxon>Eutheria</taxon>
        <taxon>Laurasiatheria</taxon>
        <taxon>Artiodactyla</taxon>
        <taxon>Ruminantia</taxon>
        <taxon>Pecora</taxon>
        <taxon>Cervidae</taxon>
        <taxon>Odocoileinae</taxon>
        <taxon>Rangifer</taxon>
    </lineage>
</organism>
<feature type="region of interest" description="Disordered" evidence="5">
    <location>
        <begin position="292"/>
        <end position="327"/>
    </location>
</feature>
<evidence type="ECO:0000256" key="4">
    <source>
        <dbReference type="ARBA" id="ARBA00023180"/>
    </source>
</evidence>
<evidence type="ECO:0000256" key="5">
    <source>
        <dbReference type="SAM" id="MobiDB-lite"/>
    </source>
</evidence>
<evidence type="ECO:0000256" key="1">
    <source>
        <dbReference type="ARBA" id="ARBA00004370"/>
    </source>
</evidence>
<dbReference type="InterPro" id="IPR036179">
    <property type="entry name" value="Ig-like_dom_sf"/>
</dbReference>
<reference evidence="9" key="1">
    <citation type="submission" date="2023-04" db="EMBL/GenBank/DDBJ databases">
        <authorList>
            <consortium name="ELIXIR-Norway"/>
        </authorList>
    </citation>
    <scope>NUCLEOTIDE SEQUENCE [LARGE SCALE GENOMIC DNA]</scope>
</reference>
<evidence type="ECO:0000313" key="10">
    <source>
        <dbReference type="Proteomes" id="UP001176941"/>
    </source>
</evidence>
<evidence type="ECO:0000256" key="7">
    <source>
        <dbReference type="SAM" id="SignalP"/>
    </source>
</evidence>
<accession>A0ABN8XQJ4</accession>
<dbReference type="SMART" id="SM00409">
    <property type="entry name" value="IG"/>
    <property type="match status" value="1"/>
</dbReference>
<feature type="chain" id="PRO_5046609334" description="Ig-like domain-containing protein" evidence="7">
    <location>
        <begin position="29"/>
        <end position="327"/>
    </location>
</feature>
<dbReference type="PANTHER" id="PTHR12080">
    <property type="entry name" value="SIGNALING LYMPHOCYTIC ACTIVATION MOLECULE"/>
    <property type="match status" value="1"/>
</dbReference>
<feature type="transmembrane region" description="Helical" evidence="6">
    <location>
        <begin position="261"/>
        <end position="282"/>
    </location>
</feature>
<keyword evidence="4" id="KW-0325">Glycoprotein</keyword>
<dbReference type="InterPro" id="IPR003599">
    <property type="entry name" value="Ig_sub"/>
</dbReference>
<dbReference type="PROSITE" id="PS50835">
    <property type="entry name" value="IG_LIKE"/>
    <property type="match status" value="1"/>
</dbReference>
<evidence type="ECO:0000256" key="2">
    <source>
        <dbReference type="ARBA" id="ARBA00022729"/>
    </source>
</evidence>
<sequence length="327" mass="35988">MGPCSEDPHLYWASRFLGFISLLLSVCSTGVKSSGAHGSGVQDSGAHVPLQGIQGGSVLFHLTKNQEADPEEVSWGFGPESNYRVLLQVRRGADTPTWVSLQDKYQHRVHVPNVTSLRIENLTREDSGQYRARASFPGGRELTQVFLLTVYGTVPLPEIHVKSASITPGWCNVTLECRAPGDTEDLKVNWEIKGLPRELEQRVTSELPSNSWNLTLNLPLSQPAASLTCVVSNQVDQKTATLDLGKVCVSDSPRNSSTKTLPGIIGAVVIMLLILIIGLFLWKTYKKKRKMKTEREFQGDPRDNDEAGDLSPKPENTRKLLTTGSIK</sequence>
<evidence type="ECO:0000256" key="6">
    <source>
        <dbReference type="SAM" id="Phobius"/>
    </source>
</evidence>
<proteinExistence type="predicted"/>
<comment type="subcellular location">
    <subcellularLocation>
        <location evidence="1">Membrane</location>
    </subcellularLocation>
</comment>
<feature type="compositionally biased region" description="Basic and acidic residues" evidence="5">
    <location>
        <begin position="293"/>
        <end position="305"/>
    </location>
</feature>
<keyword evidence="10" id="KW-1185">Reference proteome</keyword>
<dbReference type="CDD" id="cd00096">
    <property type="entry name" value="Ig"/>
    <property type="match status" value="1"/>
</dbReference>
<evidence type="ECO:0000259" key="8">
    <source>
        <dbReference type="PROSITE" id="PS50835"/>
    </source>
</evidence>
<protein>
    <recommendedName>
        <fullName evidence="8">Ig-like domain-containing protein</fullName>
    </recommendedName>
</protein>
<dbReference type="EMBL" id="OX459937">
    <property type="protein sequence ID" value="CAI9151273.1"/>
    <property type="molecule type" value="Genomic_DNA"/>
</dbReference>